<accession>A0A2H5BLJ1</accession>
<evidence type="ECO:0000313" key="2">
    <source>
        <dbReference type="Proteomes" id="UP000241131"/>
    </source>
</evidence>
<protein>
    <submittedName>
        <fullName evidence="1">Uncharacterized protein</fullName>
    </submittedName>
</protein>
<organism evidence="1 2">
    <name type="scientific">Streptomyces phage Attoomi</name>
    <dbReference type="NCBI Taxonomy" id="2059881"/>
    <lineage>
        <taxon>Viruses</taxon>
        <taxon>Duplodnaviria</taxon>
        <taxon>Heunggongvirae</taxon>
        <taxon>Uroviricota</taxon>
        <taxon>Caudoviricetes</taxon>
        <taxon>Attoomivirus</taxon>
        <taxon>Attoomivirus attoomi</taxon>
    </lineage>
</organism>
<keyword evidence="2" id="KW-1185">Reference proteome</keyword>
<reference evidence="2" key="1">
    <citation type="submission" date="2017-11" db="EMBL/GenBank/DDBJ databases">
        <authorList>
            <person name="Han C.G."/>
        </authorList>
    </citation>
    <scope>NUCLEOTIDE SEQUENCE [LARGE SCALE GENOMIC DNA]</scope>
</reference>
<evidence type="ECO:0000313" key="1">
    <source>
        <dbReference type="EMBL" id="AUG87151.1"/>
    </source>
</evidence>
<gene>
    <name evidence="1" type="ORF">SEA_ATTOOMI_19</name>
</gene>
<name>A0A2H5BLJ1_9CAUD</name>
<dbReference type="Proteomes" id="UP000241131">
    <property type="component" value="Segment"/>
</dbReference>
<proteinExistence type="predicted"/>
<sequence>MATVPRDITDRIKDLERAVRELSGAANRSPALTAIKNGPVVVSGPGSLDVVDASGRLRVRIGVQAGDKTLQVWDAAGTLVLSQ</sequence>
<dbReference type="EMBL" id="MG593801">
    <property type="protein sequence ID" value="AUG87151.1"/>
    <property type="molecule type" value="Genomic_DNA"/>
</dbReference>